<protein>
    <recommendedName>
        <fullName evidence="3">Secreted protein</fullName>
    </recommendedName>
</protein>
<comment type="caution">
    <text evidence="1">The sequence shown here is derived from an EMBL/GenBank/DDBJ whole genome shotgun (WGS) entry which is preliminary data.</text>
</comment>
<proteinExistence type="predicted"/>
<dbReference type="Proteomes" id="UP000637628">
    <property type="component" value="Unassembled WGS sequence"/>
</dbReference>
<reference evidence="1 2" key="1">
    <citation type="submission" date="2021-01" db="EMBL/GenBank/DDBJ databases">
        <title>Whole genome shotgun sequence of Actinoplanes durhamensis NBRC 14914.</title>
        <authorList>
            <person name="Komaki H."/>
            <person name="Tamura T."/>
        </authorList>
    </citation>
    <scope>NUCLEOTIDE SEQUENCE [LARGE SCALE GENOMIC DNA]</scope>
    <source>
        <strain evidence="1 2">NBRC 14914</strain>
    </source>
</reference>
<accession>A0ABQ3YYF0</accession>
<name>A0ABQ3YYF0_9ACTN</name>
<keyword evidence="2" id="KW-1185">Reference proteome</keyword>
<dbReference type="EMBL" id="BOML01000031">
    <property type="protein sequence ID" value="GIE02324.1"/>
    <property type="molecule type" value="Genomic_DNA"/>
</dbReference>
<sequence length="73" mass="7248">MTCLVVVPVQPSGGGVAAAGSSFAAAAMVDSWPALPGNPAMISISPARHATIRRAVTFVPIAAPGSIDEHPAK</sequence>
<evidence type="ECO:0008006" key="3">
    <source>
        <dbReference type="Google" id="ProtNLM"/>
    </source>
</evidence>
<evidence type="ECO:0000313" key="1">
    <source>
        <dbReference type="EMBL" id="GIE02324.1"/>
    </source>
</evidence>
<gene>
    <name evidence="1" type="ORF">Adu01nite_36740</name>
</gene>
<organism evidence="1 2">
    <name type="scientific">Paractinoplanes durhamensis</name>
    <dbReference type="NCBI Taxonomy" id="113563"/>
    <lineage>
        <taxon>Bacteria</taxon>
        <taxon>Bacillati</taxon>
        <taxon>Actinomycetota</taxon>
        <taxon>Actinomycetes</taxon>
        <taxon>Micromonosporales</taxon>
        <taxon>Micromonosporaceae</taxon>
        <taxon>Paractinoplanes</taxon>
    </lineage>
</organism>
<evidence type="ECO:0000313" key="2">
    <source>
        <dbReference type="Proteomes" id="UP000637628"/>
    </source>
</evidence>